<dbReference type="InterPro" id="IPR034137">
    <property type="entry name" value="TOPRIM_RecR"/>
</dbReference>
<dbReference type="PROSITE" id="PS50880">
    <property type="entry name" value="TOPRIM"/>
    <property type="match status" value="1"/>
</dbReference>
<feature type="domain" description="Toprim" evidence="9">
    <location>
        <begin position="79"/>
        <end position="174"/>
    </location>
</feature>
<dbReference type="PANTHER" id="PTHR30446:SF0">
    <property type="entry name" value="RECOMBINATION PROTEIN RECR"/>
    <property type="match status" value="1"/>
</dbReference>
<evidence type="ECO:0000259" key="9">
    <source>
        <dbReference type="PROSITE" id="PS50880"/>
    </source>
</evidence>
<keyword evidence="6 7" id="KW-0234">DNA repair</keyword>
<dbReference type="EMBL" id="CP061538">
    <property type="protein sequence ID" value="QNV39646.1"/>
    <property type="molecule type" value="Genomic_DNA"/>
</dbReference>
<evidence type="ECO:0000256" key="1">
    <source>
        <dbReference type="ARBA" id="ARBA00022723"/>
    </source>
</evidence>
<dbReference type="PANTHER" id="PTHR30446">
    <property type="entry name" value="RECOMBINATION PROTEIN RECR"/>
    <property type="match status" value="1"/>
</dbReference>
<dbReference type="HAMAP" id="MF_00017">
    <property type="entry name" value="RecR"/>
    <property type="match status" value="1"/>
</dbReference>
<dbReference type="InterPro" id="IPR006171">
    <property type="entry name" value="TOPRIM_dom"/>
</dbReference>
<dbReference type="Gene3D" id="6.10.250.240">
    <property type="match status" value="1"/>
</dbReference>
<keyword evidence="1 7" id="KW-0479">Metal-binding</keyword>
<feature type="zinc finger region" description="C4-type" evidence="7">
    <location>
        <begin position="56"/>
        <end position="71"/>
    </location>
</feature>
<reference evidence="10 11" key="1">
    <citation type="submission" date="2020-09" db="EMBL/GenBank/DDBJ databases">
        <title>Investigation of environmental microbe.</title>
        <authorList>
            <person name="Ou Y."/>
            <person name="Kang Q."/>
        </authorList>
    </citation>
    <scope>NUCLEOTIDE SEQUENCE [LARGE SCALE GENOMIC DNA]</scope>
    <source>
        <strain evidence="10 11">KJZ-9</strain>
    </source>
</reference>
<comment type="function">
    <text evidence="7">May play a role in DNA repair. It seems to be involved in an RecBC-independent recombinational process of DNA repair. It may act with RecF and RecO.</text>
</comment>
<dbReference type="Pfam" id="PF02132">
    <property type="entry name" value="RecR_ZnF"/>
    <property type="match status" value="1"/>
</dbReference>
<dbReference type="GO" id="GO:0006310">
    <property type="term" value="P:DNA recombination"/>
    <property type="evidence" value="ECO:0007669"/>
    <property type="project" value="UniProtKB-UniRule"/>
</dbReference>
<dbReference type="Pfam" id="PF21175">
    <property type="entry name" value="RecR_C"/>
    <property type="match status" value="1"/>
</dbReference>
<evidence type="ECO:0000256" key="8">
    <source>
        <dbReference type="SAM" id="MobiDB-lite"/>
    </source>
</evidence>
<dbReference type="Gene3D" id="1.10.8.420">
    <property type="entry name" value="RecR Domain 1"/>
    <property type="match status" value="1"/>
</dbReference>
<keyword evidence="5 7" id="KW-0233">DNA recombination</keyword>
<feature type="compositionally biased region" description="Low complexity" evidence="8">
    <location>
        <begin position="225"/>
        <end position="235"/>
    </location>
</feature>
<dbReference type="GO" id="GO:0006281">
    <property type="term" value="P:DNA repair"/>
    <property type="evidence" value="ECO:0007669"/>
    <property type="project" value="UniProtKB-UniRule"/>
</dbReference>
<evidence type="ECO:0000313" key="11">
    <source>
        <dbReference type="Proteomes" id="UP000516421"/>
    </source>
</evidence>
<dbReference type="GO" id="GO:0008270">
    <property type="term" value="F:zinc ion binding"/>
    <property type="evidence" value="ECO:0007669"/>
    <property type="project" value="UniProtKB-KW"/>
</dbReference>
<proteinExistence type="inferred from homology"/>
<dbReference type="Proteomes" id="UP000516421">
    <property type="component" value="Chromosome"/>
</dbReference>
<evidence type="ECO:0000313" key="10">
    <source>
        <dbReference type="EMBL" id="QNV39646.1"/>
    </source>
</evidence>
<dbReference type="Pfam" id="PF13662">
    <property type="entry name" value="Toprim_4"/>
    <property type="match status" value="1"/>
</dbReference>
<dbReference type="InterPro" id="IPR023627">
    <property type="entry name" value="Rcmb_RecR"/>
</dbReference>
<protein>
    <recommendedName>
        <fullName evidence="7">Recombination protein RecR</fullName>
    </recommendedName>
</protein>
<dbReference type="InterPro" id="IPR015967">
    <property type="entry name" value="Rcmb_RecR_Znf"/>
</dbReference>
<keyword evidence="3 7" id="KW-0863">Zinc-finger</keyword>
<dbReference type="Gene3D" id="3.30.60.80">
    <property type="match status" value="1"/>
</dbReference>
<keyword evidence="11" id="KW-1185">Reference proteome</keyword>
<keyword evidence="2 7" id="KW-0227">DNA damage</keyword>
<keyword evidence="4 7" id="KW-0862">Zinc</keyword>
<name>A0A7H2BJ00_9MICC</name>
<evidence type="ECO:0000256" key="2">
    <source>
        <dbReference type="ARBA" id="ARBA00022763"/>
    </source>
</evidence>
<dbReference type="PROSITE" id="PS01300">
    <property type="entry name" value="RECR"/>
    <property type="match status" value="1"/>
</dbReference>
<dbReference type="SUPFAM" id="SSF111304">
    <property type="entry name" value="Recombination protein RecR"/>
    <property type="match status" value="1"/>
</dbReference>
<dbReference type="Gene3D" id="3.40.1360.10">
    <property type="match status" value="1"/>
</dbReference>
<dbReference type="NCBIfam" id="TIGR00615">
    <property type="entry name" value="recR"/>
    <property type="match status" value="1"/>
</dbReference>
<feature type="region of interest" description="Disordered" evidence="8">
    <location>
        <begin position="291"/>
        <end position="377"/>
    </location>
</feature>
<evidence type="ECO:0000256" key="5">
    <source>
        <dbReference type="ARBA" id="ARBA00023172"/>
    </source>
</evidence>
<feature type="compositionally biased region" description="Basic and acidic residues" evidence="8">
    <location>
        <begin position="321"/>
        <end position="354"/>
    </location>
</feature>
<dbReference type="SMART" id="SM00493">
    <property type="entry name" value="TOPRIM"/>
    <property type="match status" value="1"/>
</dbReference>
<comment type="similarity">
    <text evidence="7">Belongs to the RecR family.</text>
</comment>
<evidence type="ECO:0000256" key="3">
    <source>
        <dbReference type="ARBA" id="ARBA00022771"/>
    </source>
</evidence>
<dbReference type="InterPro" id="IPR000093">
    <property type="entry name" value="DNA_Rcmb_RecR"/>
</dbReference>
<evidence type="ECO:0000256" key="4">
    <source>
        <dbReference type="ARBA" id="ARBA00022833"/>
    </source>
</evidence>
<evidence type="ECO:0000256" key="7">
    <source>
        <dbReference type="HAMAP-Rule" id="MF_00017"/>
    </source>
</evidence>
<dbReference type="KEGG" id="rama:IDM48_09840"/>
<dbReference type="CDD" id="cd01025">
    <property type="entry name" value="TOPRIM_recR"/>
    <property type="match status" value="1"/>
</dbReference>
<dbReference type="AlphaFoldDB" id="A0A7H2BJ00"/>
<gene>
    <name evidence="7 10" type="primary">recR</name>
    <name evidence="10" type="ORF">IDM48_09840</name>
</gene>
<evidence type="ECO:0000256" key="6">
    <source>
        <dbReference type="ARBA" id="ARBA00023204"/>
    </source>
</evidence>
<feature type="region of interest" description="Disordered" evidence="8">
    <location>
        <begin position="222"/>
        <end position="241"/>
    </location>
</feature>
<dbReference type="GO" id="GO:0003677">
    <property type="term" value="F:DNA binding"/>
    <property type="evidence" value="ECO:0007669"/>
    <property type="project" value="UniProtKB-UniRule"/>
</dbReference>
<organism evidence="10 11">
    <name type="scientific">Rothia amarae</name>
    <dbReference type="NCBI Taxonomy" id="169480"/>
    <lineage>
        <taxon>Bacteria</taxon>
        <taxon>Bacillati</taxon>
        <taxon>Actinomycetota</taxon>
        <taxon>Actinomycetes</taxon>
        <taxon>Micrococcales</taxon>
        <taxon>Micrococcaceae</taxon>
        <taxon>Rothia</taxon>
    </lineage>
</organism>
<accession>A0A7H2BJ00</accession>
<sequence length="377" mass="41336">MYDAAVQNLIDELGRLPGVGPKSAQRIAFYILNADSSEMEKLTSAISTVKRTVSFCEVCGNVSETKLCSICRDERRDPSAICVVEESKDVVAVERTRSFSGRYHVLGGAINPLAGFGPEQLRIRELVARLSDERIQEIILAMDPNLEGEATATYLSRLLVPLGIRVSRLASGLPVGGDLEYADEITLGRALEGRRIISEGNRTVENHAVEKFEEAVEEEAKERATAAAEQAAVQEPIKRWSGSMFDDLEDTETTPGPDVVAPTKLVLESETEQGNLVEQGTLNEPLLEQELEKQSAENPQSHEQTGEPKIPGDLSAEESEAEKTYSAEHREVAPSDADAKRRASYEEKLEELKKTPLRTPKPNVPPIPGATYVNPWG</sequence>
<dbReference type="RefSeq" id="WP_190617186.1">
    <property type="nucleotide sequence ID" value="NZ_CP061538.1"/>
</dbReference>
<dbReference type="Pfam" id="PF21176">
    <property type="entry name" value="RecR_HhH"/>
    <property type="match status" value="1"/>
</dbReference>